<protein>
    <submittedName>
        <fullName evidence="1">Antitoxin of toxin-antitoxin, RelE / RelB, TA system</fullName>
    </submittedName>
</protein>
<gene>
    <name evidence="1" type="ORF">SAMN05660991_04608</name>
</gene>
<proteinExistence type="predicted"/>
<accession>A0A1H8WPK0</accession>
<keyword evidence="2" id="KW-1185">Reference proteome</keyword>
<evidence type="ECO:0000313" key="1">
    <source>
        <dbReference type="EMBL" id="SEP29539.1"/>
    </source>
</evidence>
<sequence length="164" mass="18000">MRPGQTSWGEEDSMAALRHFDSYTETRKKLRCVFDAAQEGLVTTVTRDNERFVVLSADARGAELRRLLPSQAAVVAEAGGWVAYIPGVPVHGDAESFDDAIDDLIAGLREYAEDWNERLHAAPNHAGHRSLVELVELSDDAQLRDWLVGCADAVKDEARALTPA</sequence>
<organism evidence="1 2">
    <name type="scientific">Trujillonella endophytica</name>
    <dbReference type="NCBI Taxonomy" id="673521"/>
    <lineage>
        <taxon>Bacteria</taxon>
        <taxon>Bacillati</taxon>
        <taxon>Actinomycetota</taxon>
        <taxon>Actinomycetes</taxon>
        <taxon>Geodermatophilales</taxon>
        <taxon>Geodermatophilaceae</taxon>
        <taxon>Trujillonella</taxon>
    </lineage>
</organism>
<name>A0A1H8WPK0_9ACTN</name>
<dbReference type="InterPro" id="IPR035424">
    <property type="entry name" value="Antitoxin_RelB"/>
</dbReference>
<reference evidence="2" key="1">
    <citation type="submission" date="2016-10" db="EMBL/GenBank/DDBJ databases">
        <authorList>
            <person name="Varghese N."/>
            <person name="Submissions S."/>
        </authorList>
    </citation>
    <scope>NUCLEOTIDE SEQUENCE [LARGE SCALE GENOMIC DNA]</scope>
    <source>
        <strain evidence="2">DSM 45413</strain>
    </source>
</reference>
<evidence type="ECO:0000313" key="2">
    <source>
        <dbReference type="Proteomes" id="UP000198960"/>
    </source>
</evidence>
<dbReference type="Pfam" id="PF12910">
    <property type="entry name" value="PHD_like"/>
    <property type="match status" value="1"/>
</dbReference>
<dbReference type="Gene3D" id="3.30.160.620">
    <property type="match status" value="1"/>
</dbReference>
<dbReference type="EMBL" id="FOEE01000025">
    <property type="protein sequence ID" value="SEP29539.1"/>
    <property type="molecule type" value="Genomic_DNA"/>
</dbReference>
<dbReference type="STRING" id="673521.SAMN05660991_04608"/>
<dbReference type="Proteomes" id="UP000198960">
    <property type="component" value="Unassembled WGS sequence"/>
</dbReference>
<dbReference type="AlphaFoldDB" id="A0A1H8WPK0"/>